<dbReference type="OrthoDB" id="289331at2"/>
<dbReference type="AlphaFoldDB" id="A0A517SQ50"/>
<dbReference type="InterPro" id="IPR016152">
    <property type="entry name" value="PTrfase/Anion_transptr"/>
</dbReference>
<evidence type="ECO:0000313" key="2">
    <source>
        <dbReference type="EMBL" id="QDT58242.1"/>
    </source>
</evidence>
<evidence type="ECO:0000313" key="3">
    <source>
        <dbReference type="Proteomes" id="UP000315003"/>
    </source>
</evidence>
<name>A0A517SQ50_9BACT</name>
<dbReference type="EMBL" id="CP036272">
    <property type="protein sequence ID" value="QDT58242.1"/>
    <property type="molecule type" value="Genomic_DNA"/>
</dbReference>
<dbReference type="Pfam" id="PF12728">
    <property type="entry name" value="HTH_17"/>
    <property type="match status" value="1"/>
</dbReference>
<dbReference type="Pfam" id="PF00359">
    <property type="entry name" value="PTS_EIIA_2"/>
    <property type="match status" value="1"/>
</dbReference>
<gene>
    <name evidence="2" type="ORF">SV7mr_07310</name>
</gene>
<feature type="domain" description="PTS EIIA type-2" evidence="1">
    <location>
        <begin position="83"/>
        <end position="227"/>
    </location>
</feature>
<dbReference type="InterPro" id="IPR051541">
    <property type="entry name" value="PTS_SugarTrans_NitroReg"/>
</dbReference>
<dbReference type="Gene3D" id="3.40.930.10">
    <property type="entry name" value="Mannitol-specific EII, Chain A"/>
    <property type="match status" value="1"/>
</dbReference>
<dbReference type="PANTHER" id="PTHR47738">
    <property type="entry name" value="PTS SYSTEM FRUCTOSE-LIKE EIIA COMPONENT-RELATED"/>
    <property type="match status" value="1"/>
</dbReference>
<reference evidence="2 3" key="1">
    <citation type="submission" date="2019-02" db="EMBL/GenBank/DDBJ databases">
        <title>Deep-cultivation of Planctomycetes and their phenomic and genomic characterization uncovers novel biology.</title>
        <authorList>
            <person name="Wiegand S."/>
            <person name="Jogler M."/>
            <person name="Boedeker C."/>
            <person name="Pinto D."/>
            <person name="Vollmers J."/>
            <person name="Rivas-Marin E."/>
            <person name="Kohn T."/>
            <person name="Peeters S.H."/>
            <person name="Heuer A."/>
            <person name="Rast P."/>
            <person name="Oberbeckmann S."/>
            <person name="Bunk B."/>
            <person name="Jeske O."/>
            <person name="Meyerdierks A."/>
            <person name="Storesund J.E."/>
            <person name="Kallscheuer N."/>
            <person name="Luecker S."/>
            <person name="Lage O.M."/>
            <person name="Pohl T."/>
            <person name="Merkel B.J."/>
            <person name="Hornburger P."/>
            <person name="Mueller R.-W."/>
            <person name="Bruemmer F."/>
            <person name="Labrenz M."/>
            <person name="Spormann A.M."/>
            <person name="Op den Camp H."/>
            <person name="Overmann J."/>
            <person name="Amann R."/>
            <person name="Jetten M.S.M."/>
            <person name="Mascher T."/>
            <person name="Medema M.H."/>
            <person name="Devos D.P."/>
            <person name="Kaster A.-K."/>
            <person name="Ovreas L."/>
            <person name="Rohde M."/>
            <person name="Galperin M.Y."/>
            <person name="Jogler C."/>
        </authorList>
    </citation>
    <scope>NUCLEOTIDE SEQUENCE [LARGE SCALE GENOMIC DNA]</scope>
    <source>
        <strain evidence="2 3">SV_7m_r</strain>
    </source>
</reference>
<dbReference type="GO" id="GO:0003677">
    <property type="term" value="F:DNA binding"/>
    <property type="evidence" value="ECO:0007669"/>
    <property type="project" value="InterPro"/>
</dbReference>
<dbReference type="PANTHER" id="PTHR47738:SF1">
    <property type="entry name" value="NITROGEN REGULATORY PROTEIN"/>
    <property type="match status" value="1"/>
</dbReference>
<dbReference type="GO" id="GO:0030295">
    <property type="term" value="F:protein kinase activator activity"/>
    <property type="evidence" value="ECO:0007669"/>
    <property type="project" value="TreeGrafter"/>
</dbReference>
<accession>A0A517SQ50</accession>
<dbReference type="Proteomes" id="UP000315003">
    <property type="component" value="Chromosome"/>
</dbReference>
<dbReference type="PROSITE" id="PS51094">
    <property type="entry name" value="PTS_EIIA_TYPE_2"/>
    <property type="match status" value="1"/>
</dbReference>
<proteinExistence type="predicted"/>
<protein>
    <submittedName>
        <fullName evidence="2">Putative fructose-like phosphotransferase system subunit EIIA</fullName>
    </submittedName>
</protein>
<dbReference type="GO" id="GO:0016740">
    <property type="term" value="F:transferase activity"/>
    <property type="evidence" value="ECO:0007669"/>
    <property type="project" value="UniProtKB-KW"/>
</dbReference>
<sequence>MEDLDLAQIAAYLHITPGQAEKMASRGRIPGRKVRGQWRFNEAEIHHWLEDQIGASEDHEDLQRVERVVKRMSRDSDERGICDLLPVETIEVPLRARTRGSVIRDMCKLVSKSGLMWDDAAMAEAVRSREQMHPTALDSGVALLHPRRPQTSILSDSVLGLAISSAPLPFSDSGHMTDVFFLICSYDDQSHLRILAKLSRLIRGENFLTHLRQCQSPGEAWQCMSDAETELDADD</sequence>
<keyword evidence="3" id="KW-1185">Reference proteome</keyword>
<evidence type="ECO:0000259" key="1">
    <source>
        <dbReference type="PROSITE" id="PS51094"/>
    </source>
</evidence>
<keyword evidence="2" id="KW-0808">Transferase</keyword>
<dbReference type="RefSeq" id="WP_145269253.1">
    <property type="nucleotide sequence ID" value="NZ_CP036272.1"/>
</dbReference>
<organism evidence="2 3">
    <name type="scientific">Stieleria bergensis</name>
    <dbReference type="NCBI Taxonomy" id="2528025"/>
    <lineage>
        <taxon>Bacteria</taxon>
        <taxon>Pseudomonadati</taxon>
        <taxon>Planctomycetota</taxon>
        <taxon>Planctomycetia</taxon>
        <taxon>Pirellulales</taxon>
        <taxon>Pirellulaceae</taxon>
        <taxon>Stieleria</taxon>
    </lineage>
</organism>
<dbReference type="InterPro" id="IPR002178">
    <property type="entry name" value="PTS_EIIA_type-2_dom"/>
</dbReference>
<dbReference type="SUPFAM" id="SSF55804">
    <property type="entry name" value="Phoshotransferase/anion transport protein"/>
    <property type="match status" value="1"/>
</dbReference>
<dbReference type="InterPro" id="IPR041657">
    <property type="entry name" value="HTH_17"/>
</dbReference>
<dbReference type="NCBIfam" id="TIGR01764">
    <property type="entry name" value="excise"/>
    <property type="match status" value="1"/>
</dbReference>
<dbReference type="InterPro" id="IPR010093">
    <property type="entry name" value="SinI_DNA-bd"/>
</dbReference>